<sequence length="133" mass="15157">MQSVLLLKDDWMTIPDLVDAINFDAIETARRYTRWGPVVESLFGQHVLAWICCPSQASIKCAIGSMIYRDNCTAAPISERRPIPSSMEEADEPRVKLKISESYKDLLKVLIEGPTPENRRRQLKVITRDGPKR</sequence>
<dbReference type="AlphaFoldDB" id="A0A1F6CM49"/>
<organism evidence="1 2">
    <name type="scientific">Candidatus Kaiserbacteria bacterium RIFCSPHIGHO2_01_FULL_54_36</name>
    <dbReference type="NCBI Taxonomy" id="1798482"/>
    <lineage>
        <taxon>Bacteria</taxon>
        <taxon>Candidatus Kaiseribacteriota</taxon>
    </lineage>
</organism>
<reference evidence="1 2" key="1">
    <citation type="journal article" date="2016" name="Nat. Commun.">
        <title>Thousands of microbial genomes shed light on interconnected biogeochemical processes in an aquifer system.</title>
        <authorList>
            <person name="Anantharaman K."/>
            <person name="Brown C.T."/>
            <person name="Hug L.A."/>
            <person name="Sharon I."/>
            <person name="Castelle C.J."/>
            <person name="Probst A.J."/>
            <person name="Thomas B.C."/>
            <person name="Singh A."/>
            <person name="Wilkins M.J."/>
            <person name="Karaoz U."/>
            <person name="Brodie E.L."/>
            <person name="Williams K.H."/>
            <person name="Hubbard S.S."/>
            <person name="Banfield J.F."/>
        </authorList>
    </citation>
    <scope>NUCLEOTIDE SEQUENCE [LARGE SCALE GENOMIC DNA]</scope>
</reference>
<name>A0A1F6CM49_9BACT</name>
<comment type="caution">
    <text evidence="1">The sequence shown here is derived from an EMBL/GenBank/DDBJ whole genome shotgun (WGS) entry which is preliminary data.</text>
</comment>
<protein>
    <submittedName>
        <fullName evidence="1">Uncharacterized protein</fullName>
    </submittedName>
</protein>
<dbReference type="EMBL" id="MFKV01000015">
    <property type="protein sequence ID" value="OGG50286.1"/>
    <property type="molecule type" value="Genomic_DNA"/>
</dbReference>
<evidence type="ECO:0000313" key="2">
    <source>
        <dbReference type="Proteomes" id="UP000178370"/>
    </source>
</evidence>
<accession>A0A1F6CM49</accession>
<evidence type="ECO:0000313" key="1">
    <source>
        <dbReference type="EMBL" id="OGG50286.1"/>
    </source>
</evidence>
<proteinExistence type="predicted"/>
<gene>
    <name evidence="1" type="ORF">A2763_01320</name>
</gene>
<dbReference type="Proteomes" id="UP000178370">
    <property type="component" value="Unassembled WGS sequence"/>
</dbReference>
<dbReference type="STRING" id="1798482.A2763_01320"/>